<proteinExistence type="inferred from homology"/>
<evidence type="ECO:0000256" key="12">
    <source>
        <dbReference type="ARBA" id="ARBA00023239"/>
    </source>
</evidence>
<comment type="similarity">
    <text evidence="3 14">Belongs to the alpha-carbonic anhydrase family.</text>
</comment>
<reference evidence="16 17" key="1">
    <citation type="submission" date="2020-06" db="EMBL/GenBank/DDBJ databases">
        <authorList>
            <person name="Li R."/>
            <person name="Bekaert M."/>
        </authorList>
    </citation>
    <scope>NUCLEOTIDE SEQUENCE [LARGE SCALE GENOMIC DNA]</scope>
    <source>
        <strain evidence="17">wild</strain>
    </source>
</reference>
<dbReference type="PANTHER" id="PTHR18952">
    <property type="entry name" value="CARBONIC ANHYDRASE"/>
    <property type="match status" value="1"/>
</dbReference>
<dbReference type="InterPro" id="IPR018338">
    <property type="entry name" value="Carbonic_anhydrase_a-class_CS"/>
</dbReference>
<dbReference type="InterPro" id="IPR023561">
    <property type="entry name" value="Carbonic_anhydrase_a-class"/>
</dbReference>
<keyword evidence="10" id="KW-0106">Calcium</keyword>
<evidence type="ECO:0000256" key="8">
    <source>
        <dbReference type="ARBA" id="ARBA00022737"/>
    </source>
</evidence>
<evidence type="ECO:0000256" key="3">
    <source>
        <dbReference type="ARBA" id="ARBA00010718"/>
    </source>
</evidence>
<name>A0A6J8CAX9_MYTCO</name>
<dbReference type="Gene3D" id="3.10.200.10">
    <property type="entry name" value="Alpha carbonic anhydrase"/>
    <property type="match status" value="1"/>
</dbReference>
<sequence>MTTVVSDISINQSSNDKLSIQTGPDTWYNNYPIFSSGKRQSPIDIGTEYVDYDSSLSPIKINYKPEKHLHIVNTGLSVRADIKETSEISGGPLEGKYRLEQFHFHWGSNSNKGSEHTLNGYTYASELHLVHWNKGKYSSFAEAADKSDGLAVLGFFIKEGHEHKELRKLTDGIQRIFDKDALTKIPDKFDPKHILPSDLSNYWTYDGSLTTPPFYESVQWIVFADMIEMSPEQLNLLRCMRSCSCEGKYIIDNYRCPLPLGERKLRSSFRMLGGVLIDLLREAESITYTLVSRHQYSSPRLKISYTSHLGTELNVHVLILEKCLGDTIRTMVHAPGVTSFQLPMERDNRQST</sequence>
<keyword evidence="12 14" id="KW-0456">Lyase</keyword>
<evidence type="ECO:0000256" key="6">
    <source>
        <dbReference type="ARBA" id="ARBA00022530"/>
    </source>
</evidence>
<evidence type="ECO:0000256" key="14">
    <source>
        <dbReference type="RuleBase" id="RU367011"/>
    </source>
</evidence>
<dbReference type="Pfam" id="PF00194">
    <property type="entry name" value="Carb_anhydrase"/>
    <property type="match status" value="1"/>
</dbReference>
<organism evidence="16 17">
    <name type="scientific">Mytilus coruscus</name>
    <name type="common">Sea mussel</name>
    <dbReference type="NCBI Taxonomy" id="42192"/>
    <lineage>
        <taxon>Eukaryota</taxon>
        <taxon>Metazoa</taxon>
        <taxon>Spiralia</taxon>
        <taxon>Lophotrochozoa</taxon>
        <taxon>Mollusca</taxon>
        <taxon>Bivalvia</taxon>
        <taxon>Autobranchia</taxon>
        <taxon>Pteriomorphia</taxon>
        <taxon>Mytilida</taxon>
        <taxon>Mytiloidea</taxon>
        <taxon>Mytilidae</taxon>
        <taxon>Mytilinae</taxon>
        <taxon>Mytilus</taxon>
    </lineage>
</organism>
<accession>A0A6J8CAX9</accession>
<evidence type="ECO:0000256" key="9">
    <source>
        <dbReference type="ARBA" id="ARBA00022833"/>
    </source>
</evidence>
<comment type="catalytic activity">
    <reaction evidence="13 14">
        <text>hydrogencarbonate + H(+) = CO2 + H2O</text>
        <dbReference type="Rhea" id="RHEA:10748"/>
        <dbReference type="ChEBI" id="CHEBI:15377"/>
        <dbReference type="ChEBI" id="CHEBI:15378"/>
        <dbReference type="ChEBI" id="CHEBI:16526"/>
        <dbReference type="ChEBI" id="CHEBI:17544"/>
        <dbReference type="EC" id="4.2.1.1"/>
    </reaction>
</comment>
<dbReference type="OrthoDB" id="429145at2759"/>
<evidence type="ECO:0000256" key="13">
    <source>
        <dbReference type="ARBA" id="ARBA00048348"/>
    </source>
</evidence>
<dbReference type="CDD" id="cd00326">
    <property type="entry name" value="alpha_CA"/>
    <property type="match status" value="1"/>
</dbReference>
<dbReference type="InterPro" id="IPR036398">
    <property type="entry name" value="CA_dom_sf"/>
</dbReference>
<evidence type="ECO:0000313" key="17">
    <source>
        <dbReference type="Proteomes" id="UP000507470"/>
    </source>
</evidence>
<gene>
    <name evidence="16" type="ORF">MCOR_27172</name>
</gene>
<dbReference type="Proteomes" id="UP000507470">
    <property type="component" value="Unassembled WGS sequence"/>
</dbReference>
<protein>
    <recommendedName>
        <fullName evidence="4 14">Carbonic anhydrase</fullName>
        <ecNumber evidence="4 14">4.2.1.1</ecNumber>
    </recommendedName>
</protein>
<dbReference type="EMBL" id="CACVKT020004930">
    <property type="protein sequence ID" value="CAC5392224.1"/>
    <property type="molecule type" value="Genomic_DNA"/>
</dbReference>
<keyword evidence="11" id="KW-1015">Disulfide bond</keyword>
<dbReference type="PROSITE" id="PS51144">
    <property type="entry name" value="ALPHA_CA_2"/>
    <property type="match status" value="1"/>
</dbReference>
<evidence type="ECO:0000256" key="7">
    <source>
        <dbReference type="ARBA" id="ARBA00022723"/>
    </source>
</evidence>
<comment type="subcellular location">
    <subcellularLocation>
        <location evidence="2">Secreted</location>
        <location evidence="2">Extracellular space</location>
        <location evidence="2">Extracellular matrix</location>
    </subcellularLocation>
</comment>
<evidence type="ECO:0000256" key="11">
    <source>
        <dbReference type="ARBA" id="ARBA00023157"/>
    </source>
</evidence>
<evidence type="ECO:0000313" key="16">
    <source>
        <dbReference type="EMBL" id="CAC5392224.1"/>
    </source>
</evidence>
<dbReference type="PANTHER" id="PTHR18952:SF141">
    <property type="entry name" value="CARBONIC ANHYDRASE"/>
    <property type="match status" value="1"/>
</dbReference>
<keyword evidence="17" id="KW-1185">Reference proteome</keyword>
<dbReference type="AlphaFoldDB" id="A0A6J8CAX9"/>
<dbReference type="SMART" id="SM01057">
    <property type="entry name" value="Carb_anhydrase"/>
    <property type="match status" value="1"/>
</dbReference>
<dbReference type="EC" id="4.2.1.1" evidence="4 14"/>
<evidence type="ECO:0000256" key="4">
    <source>
        <dbReference type="ARBA" id="ARBA00012925"/>
    </source>
</evidence>
<dbReference type="SUPFAM" id="SSF51069">
    <property type="entry name" value="Carbonic anhydrase"/>
    <property type="match status" value="1"/>
</dbReference>
<keyword evidence="6" id="KW-0272">Extracellular matrix</keyword>
<keyword evidence="9 14" id="KW-0862">Zinc</keyword>
<evidence type="ECO:0000256" key="5">
    <source>
        <dbReference type="ARBA" id="ARBA00022525"/>
    </source>
</evidence>
<dbReference type="PROSITE" id="PS00162">
    <property type="entry name" value="ALPHA_CA_1"/>
    <property type="match status" value="1"/>
</dbReference>
<feature type="domain" description="Alpha-carbonic anhydrase" evidence="15">
    <location>
        <begin position="8"/>
        <end position="269"/>
    </location>
</feature>
<evidence type="ECO:0000256" key="1">
    <source>
        <dbReference type="ARBA" id="ARBA00001947"/>
    </source>
</evidence>
<evidence type="ECO:0000256" key="2">
    <source>
        <dbReference type="ARBA" id="ARBA00004498"/>
    </source>
</evidence>
<evidence type="ECO:0000259" key="15">
    <source>
        <dbReference type="PROSITE" id="PS51144"/>
    </source>
</evidence>
<comment type="cofactor">
    <cofactor evidence="1 14">
        <name>Zn(2+)</name>
        <dbReference type="ChEBI" id="CHEBI:29105"/>
    </cofactor>
</comment>
<dbReference type="GO" id="GO:0004089">
    <property type="term" value="F:carbonate dehydratase activity"/>
    <property type="evidence" value="ECO:0007669"/>
    <property type="project" value="UniProtKB-UniRule"/>
</dbReference>
<dbReference type="InterPro" id="IPR001148">
    <property type="entry name" value="CA_dom"/>
</dbReference>
<evidence type="ECO:0000256" key="10">
    <source>
        <dbReference type="ARBA" id="ARBA00022837"/>
    </source>
</evidence>
<keyword evidence="5" id="KW-0964">Secreted</keyword>
<keyword evidence="8" id="KW-0677">Repeat</keyword>
<dbReference type="GO" id="GO:0008270">
    <property type="term" value="F:zinc ion binding"/>
    <property type="evidence" value="ECO:0007669"/>
    <property type="project" value="UniProtKB-UniRule"/>
</dbReference>
<comment type="function">
    <text evidence="14">Reversible hydration of carbon dioxide.</text>
</comment>
<dbReference type="GO" id="GO:0005737">
    <property type="term" value="C:cytoplasm"/>
    <property type="evidence" value="ECO:0007669"/>
    <property type="project" value="TreeGrafter"/>
</dbReference>
<keyword evidence="7 14" id="KW-0479">Metal-binding</keyword>